<reference evidence="2 3" key="1">
    <citation type="submission" date="2017-06" db="EMBL/GenBank/DDBJ databases">
        <title>Genome sequencing of cyanobaciteial culture collection at National Institute for Environmental Studies (NIES).</title>
        <authorList>
            <person name="Hirose Y."/>
            <person name="Shimura Y."/>
            <person name="Fujisawa T."/>
            <person name="Nakamura Y."/>
            <person name="Kawachi M."/>
        </authorList>
    </citation>
    <scope>NUCLEOTIDE SEQUENCE [LARGE SCALE GENOMIC DNA]</scope>
    <source>
        <strain evidence="2 3">NIES-23</strain>
    </source>
</reference>
<dbReference type="SUPFAM" id="SSF51126">
    <property type="entry name" value="Pectin lyase-like"/>
    <property type="match status" value="3"/>
</dbReference>
<protein>
    <recommendedName>
        <fullName evidence="1">Filamentous haemagglutinin FhaB/tRNA nuclease CdiA-like TPS domain-containing protein</fullName>
    </recommendedName>
</protein>
<name>A0A1Z4KP29_ANAVA</name>
<dbReference type="Pfam" id="PF05860">
    <property type="entry name" value="TPS"/>
    <property type="match status" value="1"/>
</dbReference>
<dbReference type="InterPro" id="IPR012334">
    <property type="entry name" value="Pectin_lyas_fold"/>
</dbReference>
<dbReference type="Proteomes" id="UP000217507">
    <property type="component" value="Chromosome"/>
</dbReference>
<dbReference type="SMART" id="SM00912">
    <property type="entry name" value="Haemagg_act"/>
    <property type="match status" value="1"/>
</dbReference>
<gene>
    <name evidence="2" type="ORF">NIES23_35200</name>
</gene>
<accession>A0A1Z4KP29</accession>
<organism evidence="2 3">
    <name type="scientific">Trichormus variabilis NIES-23</name>
    <dbReference type="NCBI Taxonomy" id="1973479"/>
    <lineage>
        <taxon>Bacteria</taxon>
        <taxon>Bacillati</taxon>
        <taxon>Cyanobacteriota</taxon>
        <taxon>Cyanophyceae</taxon>
        <taxon>Nostocales</taxon>
        <taxon>Nostocaceae</taxon>
        <taxon>Trichormus</taxon>
    </lineage>
</organism>
<evidence type="ECO:0000313" key="2">
    <source>
        <dbReference type="EMBL" id="BAY70712.1"/>
    </source>
</evidence>
<dbReference type="InterPro" id="IPR008638">
    <property type="entry name" value="FhaB/CdiA-like_TPS"/>
</dbReference>
<dbReference type="Gene3D" id="2.160.20.10">
    <property type="entry name" value="Single-stranded right-handed beta-helix, Pectin lyase-like"/>
    <property type="match status" value="2"/>
</dbReference>
<evidence type="ECO:0000313" key="3">
    <source>
        <dbReference type="Proteomes" id="UP000217507"/>
    </source>
</evidence>
<feature type="domain" description="Filamentous haemagglutinin FhaB/tRNA nuclease CdiA-like TPS" evidence="1">
    <location>
        <begin position="37"/>
        <end position="153"/>
    </location>
</feature>
<evidence type="ECO:0000259" key="1">
    <source>
        <dbReference type="SMART" id="SM00912"/>
    </source>
</evidence>
<dbReference type="EMBL" id="AP018216">
    <property type="protein sequence ID" value="BAY70712.1"/>
    <property type="molecule type" value="Genomic_DNA"/>
</dbReference>
<proteinExistence type="predicted"/>
<sequence length="917" mass="94039">MRINYKESNLWFQLLLTALTTGLFTSTLSLPTLAQVTSDNTTNTTVNAIGDDFSILNGIDKGNNLFHSFSNFSVPTGGKATFDLTNTPNITTIFSRVTGGNVSQIDGLIRTLSSNNPVSLFLMNPNGIVFGPNASLNIGGSFVGTTASSIKFSDGTEFSATNSAALPLLTMSVPVGLQMGSNAGAIQVQGSPIQVQGLPELGFGLFFVRLPTLSVIPNQTLALVGSQIDIDSASISAPDGHIELWALQSGEIALDKETGWQLTSSPNTVNGGTITLQQTSFVTADGSNGGAINIWGRGLTLKDGSNIGAKTFAGQGKGITIHTTEFIDLLGTIDFVNQPLFAGISTSVGNSLGLFVLPGPPATGQAGNITIETGRLKMTNGAWLVSSTSGNNSRTGDITIHATDVDLLGYETLFGASATSIGNLLLSGSNNQSGQVTVDAQRIHLFNGGRISSSVLGGNGRGGEVTIRATESLEIQGANPVGIFSAVLASLESGTTGQGGRISIDTGNLILSNGGGITSEVVGSQVNFLGLFIPGANGTAGDIEIRAKDIQVSEPMIDGYSQTITGIKASLGNGSTGSGGNLNLTADNLRVFNGGQITSSADGNGAAGNVNLQVNNITVEGMSKPLTDGRILPSTITAASTTTSDAGSVNLVANRLNVLNHGQISVSNTGGGNSGNLIVNANRIKLEQGGSLLSEVSVGDRGNISLAADVLLMRSGSKINTNATGTATGGNISIHAPIIIGLENSDITANAIEGAGGNIDIQTQGLFGLKFRPQATSESDITASSQFGVSGTVQINNFGVDPNSGLIELPGNVTDSSQQIATGCSANTGSSFVATGRGGIPQNPTQDMRSDRTWSDIRDISAFQNTPSIQAQIPAQPQIPVQATSWHRNAQGKVELVSTLSSTLHLSQLTCTAIVEN</sequence>
<dbReference type="AlphaFoldDB" id="A0A1Z4KP29"/>
<dbReference type="InterPro" id="IPR011050">
    <property type="entry name" value="Pectin_lyase_fold/virulence"/>
</dbReference>
<dbReference type="NCBIfam" id="TIGR01901">
    <property type="entry name" value="adhes_NPXG"/>
    <property type="match status" value="1"/>
</dbReference>